<proteinExistence type="predicted"/>
<organism evidence="2 3">
    <name type="scientific">Wickerhamomyces pijperi</name>
    <name type="common">Yeast</name>
    <name type="synonym">Pichia pijperi</name>
    <dbReference type="NCBI Taxonomy" id="599730"/>
    <lineage>
        <taxon>Eukaryota</taxon>
        <taxon>Fungi</taxon>
        <taxon>Dikarya</taxon>
        <taxon>Ascomycota</taxon>
        <taxon>Saccharomycotina</taxon>
        <taxon>Saccharomycetes</taxon>
        <taxon>Phaffomycetales</taxon>
        <taxon>Wickerhamomycetaceae</taxon>
        <taxon>Wickerhamomyces</taxon>
    </lineage>
</organism>
<comment type="caution">
    <text evidence="2">The sequence shown here is derived from an EMBL/GenBank/DDBJ whole genome shotgun (WGS) entry which is preliminary data.</text>
</comment>
<keyword evidence="3" id="KW-1185">Reference proteome</keyword>
<gene>
    <name evidence="2" type="ORF">WICPIJ_009638</name>
</gene>
<evidence type="ECO:0000313" key="3">
    <source>
        <dbReference type="Proteomes" id="UP000774326"/>
    </source>
</evidence>
<protein>
    <submittedName>
        <fullName evidence="2">Uncharacterized protein</fullName>
    </submittedName>
</protein>
<feature type="compositionally biased region" description="Gly residues" evidence="1">
    <location>
        <begin position="59"/>
        <end position="70"/>
    </location>
</feature>
<dbReference type="Proteomes" id="UP000774326">
    <property type="component" value="Unassembled WGS sequence"/>
</dbReference>
<feature type="compositionally biased region" description="Low complexity" evidence="1">
    <location>
        <begin position="90"/>
        <end position="99"/>
    </location>
</feature>
<evidence type="ECO:0000313" key="2">
    <source>
        <dbReference type="EMBL" id="KAH3674257.1"/>
    </source>
</evidence>
<feature type="non-terminal residue" evidence="2">
    <location>
        <position position="99"/>
    </location>
</feature>
<accession>A0A9P8PLU7</accession>
<reference evidence="2" key="2">
    <citation type="submission" date="2021-01" db="EMBL/GenBank/DDBJ databases">
        <authorList>
            <person name="Schikora-Tamarit M.A."/>
        </authorList>
    </citation>
    <scope>NUCLEOTIDE SEQUENCE</scope>
    <source>
        <strain evidence="2">CBS2887</strain>
    </source>
</reference>
<feature type="compositionally biased region" description="Low complexity" evidence="1">
    <location>
        <begin position="71"/>
        <end position="84"/>
    </location>
</feature>
<dbReference type="EMBL" id="JAEUBG010005555">
    <property type="protein sequence ID" value="KAH3674257.1"/>
    <property type="molecule type" value="Genomic_DNA"/>
</dbReference>
<dbReference type="AlphaFoldDB" id="A0A9P8PLU7"/>
<sequence>MKLNSFVIPLTYTLSVQSLPILDCIIDSFYKRDAVAEESFPIHLLRRADELNSSIGGAGVSNGTAGGAGGNSTSAGGLNSTNGTAGAGSSGSASSEGGE</sequence>
<reference evidence="2" key="1">
    <citation type="journal article" date="2021" name="Open Biol.">
        <title>Shared evolutionary footprints suggest mitochondrial oxidative damage underlies multiple complex I losses in fungi.</title>
        <authorList>
            <person name="Schikora-Tamarit M.A."/>
            <person name="Marcet-Houben M."/>
            <person name="Nosek J."/>
            <person name="Gabaldon T."/>
        </authorList>
    </citation>
    <scope>NUCLEOTIDE SEQUENCE</scope>
    <source>
        <strain evidence="2">CBS2887</strain>
    </source>
</reference>
<feature type="region of interest" description="Disordered" evidence="1">
    <location>
        <begin position="59"/>
        <end position="99"/>
    </location>
</feature>
<evidence type="ECO:0000256" key="1">
    <source>
        <dbReference type="SAM" id="MobiDB-lite"/>
    </source>
</evidence>
<name>A0A9P8PLU7_WICPI</name>